<proteinExistence type="predicted"/>
<dbReference type="EnsemblMetazoa" id="XM_016804495.2">
    <property type="protein sequence ID" value="XP_016659984.1"/>
    <property type="gene ID" value="LOC107883796"/>
</dbReference>
<sequence>MVGIHSHVNQFNVTVNGLETAVEEACENKKIMAQKMELFEYMKNQYYLQMAEDQQNFTEQIRKNKQLEEIYDIIESEKRSRRDK</sequence>
<dbReference type="AlphaFoldDB" id="A0A8R2D4R6"/>
<dbReference type="OrthoDB" id="6608868at2759"/>
<name>A0A8R2D4R6_ACYPI</name>
<dbReference type="Proteomes" id="UP000007819">
    <property type="component" value="Chromosome A2"/>
</dbReference>
<keyword evidence="2" id="KW-1185">Reference proteome</keyword>
<reference evidence="2" key="1">
    <citation type="submission" date="2010-06" db="EMBL/GenBank/DDBJ databases">
        <authorList>
            <person name="Jiang H."/>
            <person name="Abraham K."/>
            <person name="Ali S."/>
            <person name="Alsbrooks S.L."/>
            <person name="Anim B.N."/>
            <person name="Anosike U.S."/>
            <person name="Attaway T."/>
            <person name="Bandaranaike D.P."/>
            <person name="Battles P.K."/>
            <person name="Bell S.N."/>
            <person name="Bell A.V."/>
            <person name="Beltran B."/>
            <person name="Bickham C."/>
            <person name="Bustamante Y."/>
            <person name="Caleb T."/>
            <person name="Canada A."/>
            <person name="Cardenas V."/>
            <person name="Carter K."/>
            <person name="Chacko J."/>
            <person name="Chandrabose M.N."/>
            <person name="Chavez D."/>
            <person name="Chavez A."/>
            <person name="Chen L."/>
            <person name="Chu H.-S."/>
            <person name="Claassen K.J."/>
            <person name="Cockrell R."/>
            <person name="Collins M."/>
            <person name="Cooper J.A."/>
            <person name="Cree A."/>
            <person name="Curry S.M."/>
            <person name="Da Y."/>
            <person name="Dao M.D."/>
            <person name="Das B."/>
            <person name="Davila M.-L."/>
            <person name="Davy-Carroll L."/>
            <person name="Denson S."/>
            <person name="Dinh H."/>
            <person name="Ebong V.E."/>
            <person name="Edwards J.R."/>
            <person name="Egan A."/>
            <person name="El-Daye J."/>
            <person name="Escobedo L."/>
            <person name="Fernandez S."/>
            <person name="Fernando P.R."/>
            <person name="Flagg N."/>
            <person name="Forbes L.D."/>
            <person name="Fowler R.G."/>
            <person name="Fu Q."/>
            <person name="Gabisi R.A."/>
            <person name="Ganer J."/>
            <person name="Garbino Pronczuk A."/>
            <person name="Garcia R.M."/>
            <person name="Garner T."/>
            <person name="Garrett T.E."/>
            <person name="Gonzalez D.A."/>
            <person name="Hamid H."/>
            <person name="Hawkins E.S."/>
            <person name="Hirani K."/>
            <person name="Hogues M.E."/>
            <person name="Hollins B."/>
            <person name="Hsiao C.-H."/>
            <person name="Jabil R."/>
            <person name="James M.L."/>
            <person name="Jhangiani S.N."/>
            <person name="Johnson B."/>
            <person name="Johnson Q."/>
            <person name="Joshi V."/>
            <person name="Kalu J.B."/>
            <person name="Kam C."/>
            <person name="Kashfia A."/>
            <person name="Keebler J."/>
            <person name="Kisamo H."/>
            <person name="Kovar C.L."/>
            <person name="Lago L.A."/>
            <person name="Lai C.-Y."/>
            <person name="Laidlaw J."/>
            <person name="Lara F."/>
            <person name="Le T.-K."/>
            <person name="Lee S.L."/>
            <person name="Legall F.H."/>
            <person name="Lemon S.J."/>
            <person name="Lewis L.R."/>
            <person name="Li B."/>
            <person name="Liu Y."/>
            <person name="Liu Y.-S."/>
            <person name="Lopez J."/>
            <person name="Lozado R.J."/>
            <person name="Lu J."/>
            <person name="Madu R.C."/>
            <person name="Maheshwari M."/>
            <person name="Maheshwari R."/>
            <person name="Malloy K."/>
            <person name="Martinez E."/>
            <person name="Mathew T."/>
            <person name="Mercado I.C."/>
            <person name="Mercado C."/>
            <person name="Meyer B."/>
            <person name="Montgomery K."/>
            <person name="Morgan M.B."/>
            <person name="Munidasa M."/>
            <person name="Nazareth L.V."/>
            <person name="Nelson J."/>
            <person name="Ng B.M."/>
            <person name="Nguyen N.B."/>
            <person name="Nguyen P.Q."/>
            <person name="Nguyen T."/>
            <person name="Obregon M."/>
            <person name="Okwuonu G.O."/>
            <person name="Onwere C.G."/>
            <person name="Orozco G."/>
            <person name="Parra A."/>
            <person name="Patel S."/>
            <person name="Patil S."/>
            <person name="Perez A."/>
            <person name="Perez Y."/>
            <person name="Pham C."/>
            <person name="Primus E.L."/>
            <person name="Pu L.-L."/>
            <person name="Puazo M."/>
            <person name="Qin X."/>
            <person name="Quiroz J.B."/>
            <person name="Reese J."/>
            <person name="Richards S."/>
            <person name="Rives C.M."/>
            <person name="Robberts R."/>
            <person name="Ruiz S.J."/>
            <person name="Ruiz M.J."/>
            <person name="Santibanez J."/>
            <person name="Schneider B.W."/>
            <person name="Sisson I."/>
            <person name="Smith M."/>
            <person name="Sodergren E."/>
            <person name="Song X.-Z."/>
            <person name="Song B.B."/>
            <person name="Summersgill H."/>
            <person name="Thelus R."/>
            <person name="Thornton R.D."/>
            <person name="Trejos Z.Y."/>
            <person name="Usmani K."/>
            <person name="Vattathil S."/>
            <person name="Villasana D."/>
            <person name="Walker D.L."/>
            <person name="Wang S."/>
            <person name="Wang K."/>
            <person name="White C.S."/>
            <person name="Williams A.C."/>
            <person name="Williamson J."/>
            <person name="Wilson K."/>
            <person name="Woghiren I.O."/>
            <person name="Woodworth J.R."/>
            <person name="Worley K.C."/>
            <person name="Wright R.A."/>
            <person name="Wu W."/>
            <person name="Young L."/>
            <person name="Zhang L."/>
            <person name="Zhang J."/>
            <person name="Zhu Y."/>
            <person name="Muzny D.M."/>
            <person name="Weinstock G."/>
            <person name="Gibbs R.A."/>
        </authorList>
    </citation>
    <scope>NUCLEOTIDE SEQUENCE [LARGE SCALE GENOMIC DNA]</scope>
    <source>
        <strain evidence="2">LSR1</strain>
    </source>
</reference>
<organism evidence="1 2">
    <name type="scientific">Acyrthosiphon pisum</name>
    <name type="common">Pea aphid</name>
    <dbReference type="NCBI Taxonomy" id="7029"/>
    <lineage>
        <taxon>Eukaryota</taxon>
        <taxon>Metazoa</taxon>
        <taxon>Ecdysozoa</taxon>
        <taxon>Arthropoda</taxon>
        <taxon>Hexapoda</taxon>
        <taxon>Insecta</taxon>
        <taxon>Pterygota</taxon>
        <taxon>Neoptera</taxon>
        <taxon>Paraneoptera</taxon>
        <taxon>Hemiptera</taxon>
        <taxon>Sternorrhyncha</taxon>
        <taxon>Aphidomorpha</taxon>
        <taxon>Aphidoidea</taxon>
        <taxon>Aphididae</taxon>
        <taxon>Macrosiphini</taxon>
        <taxon>Acyrthosiphon</taxon>
    </lineage>
</organism>
<evidence type="ECO:0000313" key="2">
    <source>
        <dbReference type="Proteomes" id="UP000007819"/>
    </source>
</evidence>
<dbReference type="GeneID" id="107883796"/>
<evidence type="ECO:0000313" key="1">
    <source>
        <dbReference type="EnsemblMetazoa" id="XP_016659984.1"/>
    </source>
</evidence>
<dbReference type="RefSeq" id="XP_016659984.1">
    <property type="nucleotide sequence ID" value="XM_016804495.2"/>
</dbReference>
<accession>A0A8R2D4R6</accession>
<reference evidence="1" key="2">
    <citation type="submission" date="2022-06" db="UniProtKB">
        <authorList>
            <consortium name="EnsemblMetazoa"/>
        </authorList>
    </citation>
    <scope>IDENTIFICATION</scope>
</reference>
<protein>
    <submittedName>
        <fullName evidence="1">Uncharacterized protein</fullName>
    </submittedName>
</protein>